<keyword evidence="5" id="KW-0472">Membrane</keyword>
<evidence type="ECO:0000259" key="6">
    <source>
        <dbReference type="Pfam" id="PF04884"/>
    </source>
</evidence>
<keyword evidence="4" id="KW-1133">Transmembrane helix</keyword>
<name>A0A7R8WCA2_9CRUS</name>
<evidence type="ECO:0000256" key="3">
    <source>
        <dbReference type="ARBA" id="ARBA00022692"/>
    </source>
</evidence>
<reference evidence="7" key="1">
    <citation type="submission" date="2020-11" db="EMBL/GenBank/DDBJ databases">
        <authorList>
            <person name="Tran Van P."/>
        </authorList>
    </citation>
    <scope>NUCLEOTIDE SEQUENCE</scope>
</reference>
<accession>A0A7R8WCA2</accession>
<dbReference type="GO" id="GO:0016020">
    <property type="term" value="C:membrane"/>
    <property type="evidence" value="ECO:0007669"/>
    <property type="project" value="UniProtKB-SubCell"/>
</dbReference>
<dbReference type="OrthoDB" id="364779at2759"/>
<evidence type="ECO:0000256" key="4">
    <source>
        <dbReference type="ARBA" id="ARBA00022989"/>
    </source>
</evidence>
<dbReference type="EMBL" id="OB660771">
    <property type="protein sequence ID" value="CAD7226194.1"/>
    <property type="molecule type" value="Genomic_DNA"/>
</dbReference>
<dbReference type="InterPro" id="IPR054549">
    <property type="entry name" value="UVB_sens_RUS_dom"/>
</dbReference>
<evidence type="ECO:0000256" key="1">
    <source>
        <dbReference type="ARBA" id="ARBA00004370"/>
    </source>
</evidence>
<dbReference type="PANTHER" id="PTHR12770">
    <property type="entry name" value="RUS1 FAMILY PROTEIN C16ORF58"/>
    <property type="match status" value="1"/>
</dbReference>
<proteinExistence type="inferred from homology"/>
<protein>
    <recommendedName>
        <fullName evidence="6">Protein root UVB sensitive/RUS domain-containing protein</fullName>
    </recommendedName>
</protein>
<gene>
    <name evidence="7" type="ORF">CTOB1V02_LOCUS4118</name>
</gene>
<dbReference type="Pfam" id="PF04884">
    <property type="entry name" value="UVB_sens_prot"/>
    <property type="match status" value="1"/>
</dbReference>
<feature type="domain" description="Protein root UVB sensitive/RUS" evidence="6">
    <location>
        <begin position="99"/>
        <end position="238"/>
    </location>
</feature>
<evidence type="ECO:0000313" key="7">
    <source>
        <dbReference type="EMBL" id="CAD7226194.1"/>
    </source>
</evidence>
<dbReference type="InterPro" id="IPR006968">
    <property type="entry name" value="RUS_fam"/>
</dbReference>
<sequence length="307" mass="34596">MEDDDRTLLVKQTDIHRSAGLHDHEQPLAKFLSSGKRSPSTNKGLKKFFYDAFLPEGYPDSVCPEYAEFVFWDCIQTSCSALNVTIAIQAVLLGIGVGEWRFFADMAWNLSLILEMISPVFKSLFLFFLLASSIAKGLCMVSAQAAWTGIGTNQARKDNLADLNAKFHSQNRGVNFVSTICTLTLIHIIGNHPKMVLSLFVTSMCIHVGISMRVAQVQLYKDLNLLRFQVVYFEWQRSGVFLTPRQANDREPLFPVTELKKAYILLHPNVTSKEKLHAVYDVFQRWYPGPSGSHFELFYTGLASAGE</sequence>
<comment type="similarity">
    <text evidence="2">Belongs to the RUS1 family.</text>
</comment>
<dbReference type="AlphaFoldDB" id="A0A7R8WCA2"/>
<evidence type="ECO:0000256" key="5">
    <source>
        <dbReference type="ARBA" id="ARBA00023136"/>
    </source>
</evidence>
<evidence type="ECO:0000256" key="2">
    <source>
        <dbReference type="ARBA" id="ARBA00007558"/>
    </source>
</evidence>
<dbReference type="PANTHER" id="PTHR12770:SF31">
    <property type="entry name" value="RUS FAMILY MEMBER 1"/>
    <property type="match status" value="1"/>
</dbReference>
<organism evidence="7">
    <name type="scientific">Cyprideis torosa</name>
    <dbReference type="NCBI Taxonomy" id="163714"/>
    <lineage>
        <taxon>Eukaryota</taxon>
        <taxon>Metazoa</taxon>
        <taxon>Ecdysozoa</taxon>
        <taxon>Arthropoda</taxon>
        <taxon>Crustacea</taxon>
        <taxon>Oligostraca</taxon>
        <taxon>Ostracoda</taxon>
        <taxon>Podocopa</taxon>
        <taxon>Podocopida</taxon>
        <taxon>Cytherocopina</taxon>
        <taxon>Cytheroidea</taxon>
        <taxon>Cytherideidae</taxon>
        <taxon>Cyprideis</taxon>
    </lineage>
</organism>
<keyword evidence="3" id="KW-0812">Transmembrane</keyword>
<comment type="subcellular location">
    <subcellularLocation>
        <location evidence="1">Membrane</location>
    </subcellularLocation>
</comment>